<dbReference type="Proteomes" id="UP001339167">
    <property type="component" value="Unassembled WGS sequence"/>
</dbReference>
<name>A0ABU7JBQ4_9GAMM</name>
<evidence type="ECO:0000313" key="2">
    <source>
        <dbReference type="Proteomes" id="UP001339167"/>
    </source>
</evidence>
<dbReference type="RefSeq" id="WP_330086492.1">
    <property type="nucleotide sequence ID" value="NZ_JAUGZK010000002.1"/>
</dbReference>
<comment type="caution">
    <text evidence="1">The sequence shown here is derived from an EMBL/GenBank/DDBJ whole genome shotgun (WGS) entry which is preliminary data.</text>
</comment>
<reference evidence="1 2" key="1">
    <citation type="submission" date="2023-06" db="EMBL/GenBank/DDBJ databases">
        <title>Alkalimonas sp., MEB004 an alkaliphilic bacterium isolated from Lonar Lake, India.</title>
        <authorList>
            <person name="Joshi A."/>
            <person name="Thite S."/>
        </authorList>
    </citation>
    <scope>NUCLEOTIDE SEQUENCE [LARGE SCALE GENOMIC DNA]</scope>
    <source>
        <strain evidence="1 2">MEB004</strain>
    </source>
</reference>
<proteinExistence type="predicted"/>
<sequence>MTSSTIILKIQELIEPYACIYRVESSYGFAEIIPLVDGLDCSYIEFLAAAKSIDAHQAQTLLSAILHQTLAYHAVIMPIEQARSLAHEFLSSLDEPVKFYSNCFCDDDVSGVGSWNPVTDSTFEALLYCETTNNSILFFAVDED</sequence>
<keyword evidence="2" id="KW-1185">Reference proteome</keyword>
<gene>
    <name evidence="1" type="ORF">QWF21_02640</name>
</gene>
<protein>
    <submittedName>
        <fullName evidence="1">Uncharacterized protein</fullName>
    </submittedName>
</protein>
<dbReference type="EMBL" id="JAUGZK010000002">
    <property type="protein sequence ID" value="MEE2023128.1"/>
    <property type="molecule type" value="Genomic_DNA"/>
</dbReference>
<accession>A0ABU7JBQ4</accession>
<evidence type="ECO:0000313" key="1">
    <source>
        <dbReference type="EMBL" id="MEE2023128.1"/>
    </source>
</evidence>
<organism evidence="1 2">
    <name type="scientific">Alkalimonas mucilaginosa</name>
    <dbReference type="NCBI Taxonomy" id="3057676"/>
    <lineage>
        <taxon>Bacteria</taxon>
        <taxon>Pseudomonadati</taxon>
        <taxon>Pseudomonadota</taxon>
        <taxon>Gammaproteobacteria</taxon>
        <taxon>Alkalimonas</taxon>
    </lineage>
</organism>